<accession>A0A0S2ZNR0</accession>
<keyword evidence="5 6" id="KW-0234">DNA repair</keyword>
<dbReference type="Pfam" id="PF07499">
    <property type="entry name" value="RuvA_C"/>
    <property type="match status" value="1"/>
</dbReference>
<evidence type="ECO:0000256" key="6">
    <source>
        <dbReference type="HAMAP-Rule" id="MF_00031"/>
    </source>
</evidence>
<dbReference type="GO" id="GO:0009378">
    <property type="term" value="F:four-way junction helicase activity"/>
    <property type="evidence" value="ECO:0007669"/>
    <property type="project" value="InterPro"/>
</dbReference>
<dbReference type="Pfam" id="PF14520">
    <property type="entry name" value="HHH_5"/>
    <property type="match status" value="1"/>
</dbReference>
<dbReference type="SUPFAM" id="SSF46929">
    <property type="entry name" value="DNA helicase RuvA subunit, C-terminal domain"/>
    <property type="match status" value="1"/>
</dbReference>
<evidence type="ECO:0000256" key="3">
    <source>
        <dbReference type="ARBA" id="ARBA00023125"/>
    </source>
</evidence>
<comment type="subunit">
    <text evidence="6">Homotetramer. Forms an RuvA(8)-RuvB(12)-Holliday junction (HJ) complex. HJ DNA is sandwiched between 2 RuvA tetramers; dsDNA enters through RuvA and exits via RuvB. An RuvB hexamer assembles on each DNA strand where it exits the tetramer. Each RuvB hexamer is contacted by two RuvA subunits (via domain III) on 2 adjacent RuvB subunits; this complex drives branch migration. In the full resolvosome a probable DNA-RuvA(4)-RuvB(12)-RuvC(2) complex forms which resolves the HJ.</text>
</comment>
<dbReference type="GeneID" id="45634879"/>
<dbReference type="InterPro" id="IPR036267">
    <property type="entry name" value="RuvA_C_sf"/>
</dbReference>
<evidence type="ECO:0000256" key="4">
    <source>
        <dbReference type="ARBA" id="ARBA00023172"/>
    </source>
</evidence>
<comment type="function">
    <text evidence="6">The RuvA-RuvB-RuvC complex processes Holliday junction (HJ) DNA during genetic recombination and DNA repair, while the RuvA-RuvB complex plays an important role in the rescue of blocked DNA replication forks via replication fork reversal (RFR). RuvA specifically binds to HJ cruciform DNA, conferring on it an open structure. The RuvB hexamer acts as an ATP-dependent pump, pulling dsDNA into and through the RuvAB complex. HJ branch migration allows RuvC to scan DNA until it finds its consensus sequence, where it cleaves and resolves the cruciform DNA.</text>
</comment>
<dbReference type="OrthoDB" id="5293449at2"/>
<keyword evidence="4 6" id="KW-0233">DNA recombination</keyword>
<dbReference type="InterPro" id="IPR010994">
    <property type="entry name" value="RuvA_2-like"/>
</dbReference>
<comment type="caution">
    <text evidence="6">Lacks conserved residue(s) required for the propagation of feature annotation.</text>
</comment>
<evidence type="ECO:0000259" key="8">
    <source>
        <dbReference type="Pfam" id="PF07499"/>
    </source>
</evidence>
<feature type="region of interest" description="Domain III" evidence="6">
    <location>
        <begin position="147"/>
        <end position="194"/>
    </location>
</feature>
<dbReference type="CDD" id="cd14332">
    <property type="entry name" value="UBA_RuvA_C"/>
    <property type="match status" value="1"/>
</dbReference>
<dbReference type="GO" id="GO:0005737">
    <property type="term" value="C:cytoplasm"/>
    <property type="evidence" value="ECO:0007669"/>
    <property type="project" value="UniProtKB-SubCell"/>
</dbReference>
<dbReference type="HAMAP" id="MF_00031">
    <property type="entry name" value="DNA_HJ_migration_RuvA"/>
    <property type="match status" value="1"/>
</dbReference>
<keyword evidence="9" id="KW-0347">Helicase</keyword>
<evidence type="ECO:0000256" key="2">
    <source>
        <dbReference type="ARBA" id="ARBA00022763"/>
    </source>
</evidence>
<dbReference type="RefSeq" id="WP_005896567.1">
    <property type="nucleotide sequence ID" value="NZ_ATKF01000036.1"/>
</dbReference>
<evidence type="ECO:0000256" key="5">
    <source>
        <dbReference type="ARBA" id="ARBA00023204"/>
    </source>
</evidence>
<dbReference type="NCBIfam" id="TIGR00084">
    <property type="entry name" value="ruvA"/>
    <property type="match status" value="1"/>
</dbReference>
<evidence type="ECO:0000313" key="9">
    <source>
        <dbReference type="EMBL" id="ALQ40571.1"/>
    </source>
</evidence>
<dbReference type="Proteomes" id="UP000063275">
    <property type="component" value="Chromosome"/>
</dbReference>
<evidence type="ECO:0000256" key="1">
    <source>
        <dbReference type="ARBA" id="ARBA00022490"/>
    </source>
</evidence>
<dbReference type="InterPro" id="IPR012340">
    <property type="entry name" value="NA-bd_OB-fold"/>
</dbReference>
<dbReference type="SUPFAM" id="SSF50249">
    <property type="entry name" value="Nucleic acid-binding proteins"/>
    <property type="match status" value="1"/>
</dbReference>
<dbReference type="EMBL" id="CP013331">
    <property type="protein sequence ID" value="ALQ40571.1"/>
    <property type="molecule type" value="Genomic_DNA"/>
</dbReference>
<keyword evidence="2 6" id="KW-0227">DNA damage</keyword>
<dbReference type="InterPro" id="IPR011114">
    <property type="entry name" value="RuvA_C"/>
</dbReference>
<sequence length="194" mass="22600">MFEYLYGTVEYKKMDYIAIDINGVGYRVYFPLREYEKIEVGNKYKFYIYNHIKEDTYKLIGFLDERDRKIFELLLKINGIGSSLALAVLSNFSYNKIIEIISKNDYTTLRQVPKLGEKKAQIIILDLKGKLKNLTYTEEETVSMDMLEDLVLALEGLGYNKKEIDKTLEKIDLSKFSSLEEAIKGILKNMRIGD</sequence>
<dbReference type="GO" id="GO:0009379">
    <property type="term" value="C:Holliday junction helicase complex"/>
    <property type="evidence" value="ECO:0007669"/>
    <property type="project" value="InterPro"/>
</dbReference>
<dbReference type="KEGG" id="fhw:RN87_08515"/>
<organism evidence="9">
    <name type="scientific">Fusobacterium hwasookii ChDC F174</name>
    <dbReference type="NCBI Taxonomy" id="1307442"/>
    <lineage>
        <taxon>Bacteria</taxon>
        <taxon>Fusobacteriati</taxon>
        <taxon>Fusobacteriota</taxon>
        <taxon>Fusobacteriia</taxon>
        <taxon>Fusobacteriales</taxon>
        <taxon>Fusobacteriaceae</taxon>
        <taxon>Fusobacterium</taxon>
    </lineage>
</organism>
<comment type="domain">
    <text evidence="6">Has three domains with a flexible linker between the domains II and III and assumes an 'L' shape. Domain III is highly mobile and contacts RuvB.</text>
</comment>
<dbReference type="InterPro" id="IPR013849">
    <property type="entry name" value="DNA_helicase_Holl-junc_RuvA_I"/>
</dbReference>
<evidence type="ECO:0000259" key="7">
    <source>
        <dbReference type="Pfam" id="PF01330"/>
    </source>
</evidence>
<dbReference type="GO" id="GO:0048476">
    <property type="term" value="C:Holliday junction resolvase complex"/>
    <property type="evidence" value="ECO:0007669"/>
    <property type="project" value="UniProtKB-UniRule"/>
</dbReference>
<protein>
    <recommendedName>
        <fullName evidence="6">Holliday junction branch migration complex subunit RuvA</fullName>
    </recommendedName>
</protein>
<comment type="similarity">
    <text evidence="6">Belongs to the RuvA family.</text>
</comment>
<proteinExistence type="inferred from homology"/>
<name>A0A0S2ZNR0_9FUSO</name>
<dbReference type="AlphaFoldDB" id="A0A0S2ZNR0"/>
<feature type="domain" description="DNA helicase Holliday junction RuvA type" evidence="7">
    <location>
        <begin position="1"/>
        <end position="59"/>
    </location>
</feature>
<evidence type="ECO:0000313" key="10">
    <source>
        <dbReference type="Proteomes" id="UP000063275"/>
    </source>
</evidence>
<dbReference type="Gene3D" id="1.10.150.20">
    <property type="entry name" value="5' to 3' exonuclease, C-terminal subdomain"/>
    <property type="match status" value="1"/>
</dbReference>
<dbReference type="GO" id="GO:0006281">
    <property type="term" value="P:DNA repair"/>
    <property type="evidence" value="ECO:0007669"/>
    <property type="project" value="UniProtKB-UniRule"/>
</dbReference>
<dbReference type="GO" id="GO:0006310">
    <property type="term" value="P:DNA recombination"/>
    <property type="evidence" value="ECO:0007669"/>
    <property type="project" value="UniProtKB-UniRule"/>
</dbReference>
<dbReference type="GO" id="GO:0000400">
    <property type="term" value="F:four-way junction DNA binding"/>
    <property type="evidence" value="ECO:0007669"/>
    <property type="project" value="UniProtKB-UniRule"/>
</dbReference>
<feature type="domain" description="Holliday junction DNA helicase RuvA C-terminal" evidence="8">
    <location>
        <begin position="145"/>
        <end position="190"/>
    </location>
</feature>
<keyword evidence="1 6" id="KW-0963">Cytoplasm</keyword>
<keyword evidence="3 6" id="KW-0238">DNA-binding</keyword>
<dbReference type="Pfam" id="PF01330">
    <property type="entry name" value="RuvA_N"/>
    <property type="match status" value="1"/>
</dbReference>
<keyword evidence="9" id="KW-0067">ATP-binding</keyword>
<dbReference type="InterPro" id="IPR000085">
    <property type="entry name" value="RuvA"/>
</dbReference>
<reference evidence="9 10" key="1">
    <citation type="submission" date="2015-11" db="EMBL/GenBank/DDBJ databases">
        <authorList>
            <person name="Zhang Y."/>
            <person name="Guo Z."/>
        </authorList>
    </citation>
    <scope>NUCLEOTIDE SEQUENCE [LARGE SCALE GENOMIC DNA]</scope>
    <source>
        <strain evidence="9 10">ChDC F174</strain>
    </source>
</reference>
<keyword evidence="9" id="KW-0547">Nucleotide-binding</keyword>
<gene>
    <name evidence="6" type="primary">ruvA</name>
    <name evidence="9" type="ORF">RN87_08515</name>
</gene>
<dbReference type="GO" id="GO:0005524">
    <property type="term" value="F:ATP binding"/>
    <property type="evidence" value="ECO:0007669"/>
    <property type="project" value="InterPro"/>
</dbReference>
<dbReference type="Gene3D" id="1.10.8.10">
    <property type="entry name" value="DNA helicase RuvA subunit, C-terminal domain"/>
    <property type="match status" value="1"/>
</dbReference>
<dbReference type="SUPFAM" id="SSF47781">
    <property type="entry name" value="RuvA domain 2-like"/>
    <property type="match status" value="1"/>
</dbReference>
<dbReference type="Gene3D" id="2.40.50.140">
    <property type="entry name" value="Nucleic acid-binding proteins"/>
    <property type="match status" value="1"/>
</dbReference>
<keyword evidence="9" id="KW-0378">Hydrolase</keyword>
<comment type="subcellular location">
    <subcellularLocation>
        <location evidence="6">Cytoplasm</location>
    </subcellularLocation>
</comment>